<organism evidence="1 2">
    <name type="scientific">Carboxydothermus hydrogenoformans (strain ATCC BAA-161 / DSM 6008 / Z-2901)</name>
    <dbReference type="NCBI Taxonomy" id="246194"/>
    <lineage>
        <taxon>Bacteria</taxon>
        <taxon>Bacillati</taxon>
        <taxon>Bacillota</taxon>
        <taxon>Clostridia</taxon>
        <taxon>Thermoanaerobacterales</taxon>
        <taxon>Thermoanaerobacteraceae</taxon>
        <taxon>Carboxydothermus</taxon>
    </lineage>
</organism>
<keyword evidence="2" id="KW-1185">Reference proteome</keyword>
<dbReference type="HOGENOM" id="CLU_3166009_0_0_9"/>
<accession>Q3AFR3</accession>
<protein>
    <submittedName>
        <fullName evidence="1">Uncharacterized protein</fullName>
    </submittedName>
</protein>
<dbReference type="EMBL" id="CP000141">
    <property type="protein sequence ID" value="ABB15298.1"/>
    <property type="molecule type" value="Genomic_DNA"/>
</dbReference>
<sequence>MSIKLEIVLCILFNGGRWLVVSGQQNNKKNHTFLRRKEEMGRKERKK</sequence>
<reference evidence="1 2" key="1">
    <citation type="journal article" date="2005" name="PLoS Genet.">
        <title>Life in hot carbon monoxide: the complete genome sequence of Carboxydothermus hydrogenoformans Z-2901.</title>
        <authorList>
            <person name="Wu M."/>
            <person name="Ren Q."/>
            <person name="Durkin A.S."/>
            <person name="Daugherty S.C."/>
            <person name="Brinkac L.M."/>
            <person name="Dodson R.J."/>
            <person name="Madupu R."/>
            <person name="Sullivan S.A."/>
            <person name="Kolonay J.F."/>
            <person name="Haft D.H."/>
            <person name="Nelson W.C."/>
            <person name="Tallon L.J."/>
            <person name="Jones K.M."/>
            <person name="Ulrich L.E."/>
            <person name="Gonzalez J.M."/>
            <person name="Zhulin I.B."/>
            <person name="Robb F.T."/>
            <person name="Eisen J.A."/>
        </authorList>
    </citation>
    <scope>NUCLEOTIDE SEQUENCE [LARGE SCALE GENOMIC DNA]</scope>
    <source>
        <strain evidence="2">ATCC BAA-161 / DSM 6008 / Z-2901</strain>
    </source>
</reference>
<name>Q3AFR3_CARHZ</name>
<dbReference type="InParanoid" id="Q3AFR3"/>
<dbReference type="AlphaFoldDB" id="Q3AFR3"/>
<gene>
    <name evidence="1" type="ordered locus">CHY_0149</name>
</gene>
<proteinExistence type="predicted"/>
<dbReference type="STRING" id="246194.CHY_0149"/>
<dbReference type="Proteomes" id="UP000002706">
    <property type="component" value="Chromosome"/>
</dbReference>
<evidence type="ECO:0000313" key="1">
    <source>
        <dbReference type="EMBL" id="ABB15298.1"/>
    </source>
</evidence>
<dbReference type="KEGG" id="chy:CHY_0149"/>
<evidence type="ECO:0000313" key="2">
    <source>
        <dbReference type="Proteomes" id="UP000002706"/>
    </source>
</evidence>